<dbReference type="GO" id="GO:0046872">
    <property type="term" value="F:metal ion binding"/>
    <property type="evidence" value="ECO:0007669"/>
    <property type="project" value="UniProtKB-KW"/>
</dbReference>
<evidence type="ECO:0000259" key="17">
    <source>
        <dbReference type="Pfam" id="PF04209"/>
    </source>
</evidence>
<dbReference type="OrthoDB" id="1689029at2759"/>
<evidence type="ECO:0000256" key="5">
    <source>
        <dbReference type="ARBA" id="ARBA00018757"/>
    </source>
</evidence>
<dbReference type="EC" id="1.13.11.5" evidence="4"/>
<dbReference type="InterPro" id="IPR046452">
    <property type="entry name" value="HgmA_N"/>
</dbReference>
<feature type="domain" description="Homogentisate 1,2-dioxygenase C-terminal" evidence="17">
    <location>
        <begin position="242"/>
        <end position="395"/>
    </location>
</feature>
<evidence type="ECO:0000256" key="11">
    <source>
        <dbReference type="ARBA" id="ARBA00023232"/>
    </source>
</evidence>
<keyword evidence="9" id="KW-0560">Oxidoreductase</keyword>
<dbReference type="GO" id="GO:0006572">
    <property type="term" value="P:L-tyrosine catabolic process"/>
    <property type="evidence" value="ECO:0007669"/>
    <property type="project" value="UniProtKB-KW"/>
</dbReference>
<sequence>MSSHLKIQDVLAPCQLARTTLRSVHMGCMQNNCLAQPSPVQGRQIKEGDHLMLCAVSAALFVMRWKPFDITEGDFVDGLRTICGAGDPNVRAGVAIHVYSCTQSMLNRGFYNADGDFLIVPQEGALNITTEFGKMYVEPNEICVIQQGIRFSVHVESKSRGYILEVFEGHFKLPNLGPIGANGLANPRDFLTPVAHYEDRECSFTIISKFQGTLFSANQNHSPYDVVAWHGNYAPYKYDLAKFMVINAVAFDHADPSIFTVLTCPTVKAGVAAADFVIFPPRWSVQEHTFRPPYYHRNCMSEFMGLIKGNYEAKEEGFAPGGATLHSMMTPHGPDAACFDKNSNMKLEAEKIAVGTMAFMFESCYSMTVTDWGNTICEKVQPDYINCWSTITKHFTGPATIPGDSH</sequence>
<dbReference type="Gene3D" id="2.60.120.10">
    <property type="entry name" value="Jelly Rolls"/>
    <property type="match status" value="1"/>
</dbReference>
<dbReference type="AlphaFoldDB" id="A0A7J7KTM1"/>
<protein>
    <recommendedName>
        <fullName evidence="5">Homogentisate 1,2-dioxygenase</fullName>
        <ecNumber evidence="4">1.13.11.5</ecNumber>
    </recommendedName>
    <alternativeName>
        <fullName evidence="12">Homogentisate oxygenase</fullName>
    </alternativeName>
    <alternativeName>
        <fullName evidence="13">Homogentisic acid oxidase</fullName>
    </alternativeName>
    <alternativeName>
        <fullName evidence="14">Homogentisicase</fullName>
    </alternativeName>
</protein>
<comment type="caution">
    <text evidence="19">The sequence shown here is derived from an EMBL/GenBank/DDBJ whole genome shotgun (WGS) entry which is preliminary data.</text>
</comment>
<dbReference type="SUPFAM" id="SSF51182">
    <property type="entry name" value="RmlC-like cupins"/>
    <property type="match status" value="1"/>
</dbReference>
<feature type="domain" description="Homogentisate 1,2-dioxygenase N-terminal" evidence="18">
    <location>
        <begin position="61"/>
        <end position="240"/>
    </location>
</feature>
<comment type="cofactor">
    <cofactor evidence="1 16">
        <name>Fe cation</name>
        <dbReference type="ChEBI" id="CHEBI:24875"/>
    </cofactor>
</comment>
<evidence type="ECO:0000256" key="3">
    <source>
        <dbReference type="ARBA" id="ARBA00007757"/>
    </source>
</evidence>
<keyword evidence="8" id="KW-0223">Dioxygenase</keyword>
<dbReference type="Proteomes" id="UP000593567">
    <property type="component" value="Unassembled WGS sequence"/>
</dbReference>
<evidence type="ECO:0000256" key="16">
    <source>
        <dbReference type="PIRSR" id="PIRSR605708-2"/>
    </source>
</evidence>
<keyword evidence="7" id="KW-0828">Tyrosine catabolism</keyword>
<dbReference type="InterPro" id="IPR005708">
    <property type="entry name" value="Homogentis_dOase"/>
</dbReference>
<evidence type="ECO:0000256" key="6">
    <source>
        <dbReference type="ARBA" id="ARBA00022723"/>
    </source>
</evidence>
<name>A0A7J7KTM1_BUGNE</name>
<evidence type="ECO:0000256" key="8">
    <source>
        <dbReference type="ARBA" id="ARBA00022964"/>
    </source>
</evidence>
<keyword evidence="11" id="KW-0585">Phenylalanine catabolism</keyword>
<dbReference type="GO" id="GO:0005737">
    <property type="term" value="C:cytoplasm"/>
    <property type="evidence" value="ECO:0007669"/>
    <property type="project" value="TreeGrafter"/>
</dbReference>
<evidence type="ECO:0000256" key="9">
    <source>
        <dbReference type="ARBA" id="ARBA00023002"/>
    </source>
</evidence>
<feature type="binding site" evidence="16">
    <location>
        <position position="296"/>
    </location>
    <ligand>
        <name>Fe cation</name>
        <dbReference type="ChEBI" id="CHEBI:24875"/>
    </ligand>
</feature>
<evidence type="ECO:0000256" key="2">
    <source>
        <dbReference type="ARBA" id="ARBA00004704"/>
    </source>
</evidence>
<evidence type="ECO:0000256" key="13">
    <source>
        <dbReference type="ARBA" id="ARBA00030437"/>
    </source>
</evidence>
<dbReference type="NCBIfam" id="TIGR01015">
    <property type="entry name" value="hmgA"/>
    <property type="match status" value="1"/>
</dbReference>
<dbReference type="InterPro" id="IPR046451">
    <property type="entry name" value="HgmA_C"/>
</dbReference>
<keyword evidence="6 16" id="KW-0479">Metal-binding</keyword>
<dbReference type="CDD" id="cd07000">
    <property type="entry name" value="cupin_HGO_N"/>
    <property type="match status" value="1"/>
</dbReference>
<feature type="binding site" evidence="16">
    <location>
        <position position="332"/>
    </location>
    <ligand>
        <name>homogentisate</name>
        <dbReference type="ChEBI" id="CHEBI:16169"/>
    </ligand>
</feature>
<gene>
    <name evidence="19" type="ORF">EB796_000204</name>
</gene>
<feature type="active site" description="Proton acceptor" evidence="15">
    <location>
        <position position="253"/>
    </location>
</feature>
<evidence type="ECO:0000256" key="15">
    <source>
        <dbReference type="PIRSR" id="PIRSR605708-1"/>
    </source>
</evidence>
<evidence type="ECO:0000313" key="20">
    <source>
        <dbReference type="Proteomes" id="UP000593567"/>
    </source>
</evidence>
<organism evidence="19 20">
    <name type="scientific">Bugula neritina</name>
    <name type="common">Brown bryozoan</name>
    <name type="synonym">Sertularia neritina</name>
    <dbReference type="NCBI Taxonomy" id="10212"/>
    <lineage>
        <taxon>Eukaryota</taxon>
        <taxon>Metazoa</taxon>
        <taxon>Spiralia</taxon>
        <taxon>Lophotrochozoa</taxon>
        <taxon>Bryozoa</taxon>
        <taxon>Gymnolaemata</taxon>
        <taxon>Cheilostomatida</taxon>
        <taxon>Flustrina</taxon>
        <taxon>Buguloidea</taxon>
        <taxon>Bugulidae</taxon>
        <taxon>Bugula</taxon>
    </lineage>
</organism>
<dbReference type="GO" id="GO:0004411">
    <property type="term" value="F:homogentisate 1,2-dioxygenase activity"/>
    <property type="evidence" value="ECO:0007669"/>
    <property type="project" value="UniProtKB-EC"/>
</dbReference>
<dbReference type="PANTHER" id="PTHR11056">
    <property type="entry name" value="HOMOGENTISATE 1,2-DIOXYGENASE"/>
    <property type="match status" value="1"/>
</dbReference>
<evidence type="ECO:0000256" key="10">
    <source>
        <dbReference type="ARBA" id="ARBA00023004"/>
    </source>
</evidence>
<evidence type="ECO:0000256" key="4">
    <source>
        <dbReference type="ARBA" id="ARBA00013127"/>
    </source>
</evidence>
<dbReference type="GO" id="GO:0006559">
    <property type="term" value="P:L-phenylalanine catabolic process"/>
    <property type="evidence" value="ECO:0007669"/>
    <property type="project" value="UniProtKB-UniPathway"/>
</dbReference>
<dbReference type="Pfam" id="PF04209">
    <property type="entry name" value="HgmA_C"/>
    <property type="match status" value="1"/>
</dbReference>
<proteinExistence type="inferred from homology"/>
<dbReference type="PANTHER" id="PTHR11056:SF0">
    <property type="entry name" value="HOMOGENTISATE 1,2-DIOXYGENASE"/>
    <property type="match status" value="1"/>
</dbReference>
<feature type="binding site" evidence="16">
    <location>
        <position position="311"/>
    </location>
    <ligand>
        <name>homogentisate</name>
        <dbReference type="ChEBI" id="CHEBI:16169"/>
    </ligand>
</feature>
<evidence type="ECO:0000256" key="12">
    <source>
        <dbReference type="ARBA" id="ARBA00030235"/>
    </source>
</evidence>
<feature type="binding site" evidence="16">
    <location>
        <position position="302"/>
    </location>
    <ligand>
        <name>Fe cation</name>
        <dbReference type="ChEBI" id="CHEBI:24875"/>
    </ligand>
</feature>
<dbReference type="InterPro" id="IPR014710">
    <property type="entry name" value="RmlC-like_jellyroll"/>
</dbReference>
<comment type="pathway">
    <text evidence="2">Amino-acid degradation; L-phenylalanine degradation; acetoacetate and fumarate from L-phenylalanine: step 4/6.</text>
</comment>
<feature type="binding site" evidence="16">
    <location>
        <position position="332"/>
    </location>
    <ligand>
        <name>Fe cation</name>
        <dbReference type="ChEBI" id="CHEBI:24875"/>
    </ligand>
</feature>
<dbReference type="UniPathway" id="UPA00139">
    <property type="reaction ID" value="UER00339"/>
</dbReference>
<keyword evidence="10 16" id="KW-0408">Iron</keyword>
<evidence type="ECO:0000259" key="18">
    <source>
        <dbReference type="Pfam" id="PF20510"/>
    </source>
</evidence>
<evidence type="ECO:0000313" key="19">
    <source>
        <dbReference type="EMBL" id="KAF6041489.1"/>
    </source>
</evidence>
<dbReference type="Pfam" id="PF20510">
    <property type="entry name" value="HgmA_N"/>
    <property type="match status" value="1"/>
</dbReference>
<reference evidence="19" key="1">
    <citation type="submission" date="2020-06" db="EMBL/GenBank/DDBJ databases">
        <title>Draft genome of Bugula neritina, a colonial animal packing powerful symbionts and potential medicines.</title>
        <authorList>
            <person name="Rayko M."/>
        </authorList>
    </citation>
    <scope>NUCLEOTIDE SEQUENCE [LARGE SCALE GENOMIC DNA]</scope>
    <source>
        <strain evidence="19">Kwan_BN1</strain>
    </source>
</reference>
<dbReference type="FunFam" id="2.60.120.10:FF:000026">
    <property type="entry name" value="Homogentisate 1,2-dioxygenase"/>
    <property type="match status" value="1"/>
</dbReference>
<dbReference type="InterPro" id="IPR011051">
    <property type="entry name" value="RmlC_Cupin_sf"/>
</dbReference>
<evidence type="ECO:0000256" key="1">
    <source>
        <dbReference type="ARBA" id="ARBA00001962"/>
    </source>
</evidence>
<comment type="similarity">
    <text evidence="3">Belongs to the homogentisate dioxygenase family.</text>
</comment>
<dbReference type="EMBL" id="VXIV02000037">
    <property type="protein sequence ID" value="KAF6041489.1"/>
    <property type="molecule type" value="Genomic_DNA"/>
</dbReference>
<evidence type="ECO:0000256" key="14">
    <source>
        <dbReference type="ARBA" id="ARBA00033225"/>
    </source>
</evidence>
<accession>A0A7J7KTM1</accession>
<evidence type="ECO:0000256" key="7">
    <source>
        <dbReference type="ARBA" id="ARBA00022878"/>
    </source>
</evidence>
<keyword evidence="20" id="KW-1185">Reference proteome</keyword>